<comment type="caution">
    <text evidence="1">The sequence shown here is derived from an EMBL/GenBank/DDBJ whole genome shotgun (WGS) entry which is preliminary data.</text>
</comment>
<evidence type="ECO:0000313" key="2">
    <source>
        <dbReference type="Proteomes" id="UP000092024"/>
    </source>
</evidence>
<organism evidence="1 2">
    <name type="scientific">Paenibacillus oryzae</name>
    <dbReference type="NCBI Taxonomy" id="1844972"/>
    <lineage>
        <taxon>Bacteria</taxon>
        <taxon>Bacillati</taxon>
        <taxon>Bacillota</taxon>
        <taxon>Bacilli</taxon>
        <taxon>Bacillales</taxon>
        <taxon>Paenibacillaceae</taxon>
        <taxon>Paenibacillus</taxon>
    </lineage>
</organism>
<sequence length="68" mass="7612">MGLFATIALFIKQLSLLVSYVKNNAFPQPLKEEEEAKHLALMAEGNANSRNLLIEHNLRLVAHIVNTL</sequence>
<keyword evidence="2" id="KW-1185">Reference proteome</keyword>
<dbReference type="AlphaFoldDB" id="A0A1A5YF06"/>
<dbReference type="GO" id="GO:0003700">
    <property type="term" value="F:DNA-binding transcription factor activity"/>
    <property type="evidence" value="ECO:0007669"/>
    <property type="project" value="InterPro"/>
</dbReference>
<dbReference type="InterPro" id="IPR013325">
    <property type="entry name" value="RNA_pol_sigma_r2"/>
</dbReference>
<name>A0A1A5YF06_9BACL</name>
<protein>
    <submittedName>
        <fullName evidence="1">Uncharacterized protein</fullName>
    </submittedName>
</protein>
<evidence type="ECO:0000313" key="1">
    <source>
        <dbReference type="EMBL" id="OBR63975.1"/>
    </source>
</evidence>
<dbReference type="SUPFAM" id="SSF88946">
    <property type="entry name" value="Sigma2 domain of RNA polymerase sigma factors"/>
    <property type="match status" value="1"/>
</dbReference>
<dbReference type="EMBL" id="LYPA01000068">
    <property type="protein sequence ID" value="OBR63975.1"/>
    <property type="molecule type" value="Genomic_DNA"/>
</dbReference>
<dbReference type="Proteomes" id="UP000092024">
    <property type="component" value="Unassembled WGS sequence"/>
</dbReference>
<proteinExistence type="predicted"/>
<reference evidence="1 2" key="1">
    <citation type="submission" date="2016-05" db="EMBL/GenBank/DDBJ databases">
        <title>Paenibacillus oryzae. sp. nov., isolated from the rice root.</title>
        <authorList>
            <person name="Zhang J."/>
            <person name="Zhang X."/>
        </authorList>
    </citation>
    <scope>NUCLEOTIDE SEQUENCE [LARGE SCALE GENOMIC DNA]</scope>
    <source>
        <strain evidence="1 2">1DrF-4</strain>
    </source>
</reference>
<dbReference type="STRING" id="1844972.A7K91_11305"/>
<accession>A0A1A5YF06</accession>
<dbReference type="GO" id="GO:0006352">
    <property type="term" value="P:DNA-templated transcription initiation"/>
    <property type="evidence" value="ECO:0007669"/>
    <property type="project" value="InterPro"/>
</dbReference>
<gene>
    <name evidence="1" type="ORF">A7K91_11305</name>
</gene>